<organism evidence="2">
    <name type="scientific">Mucochytrium quahogii</name>
    <dbReference type="NCBI Taxonomy" id="96639"/>
    <lineage>
        <taxon>Eukaryota</taxon>
        <taxon>Sar</taxon>
        <taxon>Stramenopiles</taxon>
        <taxon>Bigyra</taxon>
        <taxon>Labyrinthulomycetes</taxon>
        <taxon>Thraustochytrida</taxon>
        <taxon>Thraustochytriidae</taxon>
        <taxon>Mucochytrium</taxon>
    </lineage>
</organism>
<name>A0A7S2RAG3_9STRA</name>
<reference evidence="2" key="1">
    <citation type="submission" date="2021-01" db="EMBL/GenBank/DDBJ databases">
        <authorList>
            <person name="Corre E."/>
            <person name="Pelletier E."/>
            <person name="Niang G."/>
            <person name="Scheremetjew M."/>
            <person name="Finn R."/>
            <person name="Kale V."/>
            <person name="Holt S."/>
            <person name="Cochrane G."/>
            <person name="Meng A."/>
            <person name="Brown T."/>
            <person name="Cohen L."/>
        </authorList>
    </citation>
    <scope>NUCLEOTIDE SEQUENCE</scope>
    <source>
        <strain evidence="2">NY070348D</strain>
    </source>
</reference>
<protein>
    <submittedName>
        <fullName evidence="2">Uncharacterized protein</fullName>
    </submittedName>
</protein>
<dbReference type="InterPro" id="IPR036322">
    <property type="entry name" value="WD40_repeat_dom_sf"/>
</dbReference>
<gene>
    <name evidence="1" type="ORF">QSP1433_LOCUS1365</name>
    <name evidence="2" type="ORF">QSP1433_LOCUS1367</name>
</gene>
<evidence type="ECO:0000313" key="1">
    <source>
        <dbReference type="EMBL" id="CAD9665436.1"/>
    </source>
</evidence>
<dbReference type="Gene3D" id="2.130.10.10">
    <property type="entry name" value="YVTN repeat-like/Quinoprotein amine dehydrogenase"/>
    <property type="match status" value="1"/>
</dbReference>
<dbReference type="EMBL" id="HBHK01002288">
    <property type="protein sequence ID" value="CAD9665440.1"/>
    <property type="molecule type" value="Transcribed_RNA"/>
</dbReference>
<dbReference type="EMBL" id="HBHK01002286">
    <property type="protein sequence ID" value="CAD9665436.1"/>
    <property type="molecule type" value="Transcribed_RNA"/>
</dbReference>
<dbReference type="InterPro" id="IPR015943">
    <property type="entry name" value="WD40/YVTN_repeat-like_dom_sf"/>
</dbReference>
<accession>A0A7S2RAG3</accession>
<proteinExistence type="predicted"/>
<sequence>MKVESVNVALETIFTFGADEVLSCLYFSEETRILIVGTCNGAVFMVLPKDCGVHKDGGKAGVEVVVQDAQENDGTEKDVDKIKLLDSIELDELECSCARDSGSWEYVMVKSRSNEAVRTAYIDDTSGKLYTTSGDAGVHVFDLNNLQLADELLPDDAKNEKYAFDRIHSFGTCVNSYILQYKLEIVLGIRNSTAVYSMKFPEETEEAEEQGENSPTGNGRLVDRLKEAQAACKRVEPVQKEISLSTSSNAIPIHFDGDNLIILKREKTREFQVDIRDWSTDDLHLVNTIKISAGVFNQLSPYSVQSCGDALFAVVNFTDMTFWNISSGQVLFGGVLKGGHARGTKIIAARLCRPDLLVSLGADRSVVVWDQGRPIQRIKLPSKVCHFILDGPYFLEPIFDDKVLVRLWFNDDTGVHHLTV</sequence>
<evidence type="ECO:0000313" key="2">
    <source>
        <dbReference type="EMBL" id="CAD9665440.1"/>
    </source>
</evidence>
<dbReference type="AlphaFoldDB" id="A0A7S2RAG3"/>
<dbReference type="SUPFAM" id="SSF50978">
    <property type="entry name" value="WD40 repeat-like"/>
    <property type="match status" value="1"/>
</dbReference>